<evidence type="ECO:0000313" key="2">
    <source>
        <dbReference type="EMBL" id="SFQ36645.1"/>
    </source>
</evidence>
<keyword evidence="1" id="KW-0472">Membrane</keyword>
<proteinExistence type="predicted"/>
<dbReference type="AlphaFoldDB" id="A0A1I5XXJ3"/>
<dbReference type="RefSeq" id="WP_093536270.1">
    <property type="nucleotide sequence ID" value="NZ_FOXU01000002.1"/>
</dbReference>
<name>A0A1I5XXJ3_9BACI</name>
<gene>
    <name evidence="2" type="ORF">SAMN05421670_1779</name>
</gene>
<dbReference type="OrthoDB" id="8400810at2"/>
<dbReference type="PROSITE" id="PS51318">
    <property type="entry name" value="TAT"/>
    <property type="match status" value="1"/>
</dbReference>
<organism evidence="2 3">
    <name type="scientific">Psychrobacillus psychrotolerans</name>
    <dbReference type="NCBI Taxonomy" id="126156"/>
    <lineage>
        <taxon>Bacteria</taxon>
        <taxon>Bacillati</taxon>
        <taxon>Bacillota</taxon>
        <taxon>Bacilli</taxon>
        <taxon>Bacillales</taxon>
        <taxon>Bacillaceae</taxon>
        <taxon>Psychrobacillus</taxon>
    </lineage>
</organism>
<keyword evidence="1" id="KW-1133">Transmembrane helix</keyword>
<dbReference type="InterPro" id="IPR019546">
    <property type="entry name" value="TAT_signal_bac_arc"/>
</dbReference>
<dbReference type="EMBL" id="FOXU01000002">
    <property type="protein sequence ID" value="SFQ36645.1"/>
    <property type="molecule type" value="Genomic_DNA"/>
</dbReference>
<evidence type="ECO:0000313" key="3">
    <source>
        <dbReference type="Proteomes" id="UP000198734"/>
    </source>
</evidence>
<sequence>MSEQEKNNTVLDKRSSRRTFIKNSGLTVGGVVLGGALGSLLIKDDKSATTTKTHNHAATPKANPNVALMFFTPNQYQVTQAAVERIFPEDANGPGAKELNAAIYIDHQLAGPWGSNVKDYRLGAFYKAEENQGPQTKILRKDLFLAGLVSIDKYSNEQYEVDFKELEAAKQDEVLLSFSEGKVELYGKISSSQFFNLLRTLTIEGVYADPMYGGNNEMLGWSMRKYPGSRMQYVAEIQDEKFIQLEPQSLNSHMGH</sequence>
<evidence type="ECO:0000256" key="1">
    <source>
        <dbReference type="SAM" id="Phobius"/>
    </source>
</evidence>
<keyword evidence="1" id="KW-0812">Transmembrane</keyword>
<dbReference type="Proteomes" id="UP000198734">
    <property type="component" value="Unassembled WGS sequence"/>
</dbReference>
<feature type="transmembrane region" description="Helical" evidence="1">
    <location>
        <begin position="20"/>
        <end position="42"/>
    </location>
</feature>
<dbReference type="InterPro" id="IPR006311">
    <property type="entry name" value="TAT_signal"/>
</dbReference>
<dbReference type="NCBIfam" id="TIGR01409">
    <property type="entry name" value="TAT_signal_seq"/>
    <property type="match status" value="1"/>
</dbReference>
<dbReference type="InterPro" id="IPR027056">
    <property type="entry name" value="Gluconate_2DH_su3"/>
</dbReference>
<dbReference type="STRING" id="126156.SAMN05421670_1779"/>
<reference evidence="3" key="1">
    <citation type="submission" date="2016-10" db="EMBL/GenBank/DDBJ databases">
        <authorList>
            <person name="Varghese N."/>
            <person name="Submissions S."/>
        </authorList>
    </citation>
    <scope>NUCLEOTIDE SEQUENCE [LARGE SCALE GENOMIC DNA]</scope>
    <source>
        <strain evidence="3">DSM 11706</strain>
    </source>
</reference>
<keyword evidence="3" id="KW-1185">Reference proteome</keyword>
<dbReference type="Pfam" id="PF13618">
    <property type="entry name" value="Gluconate_2-dh3"/>
    <property type="match status" value="1"/>
</dbReference>
<accession>A0A1I5XXJ3</accession>
<protein>
    <submittedName>
        <fullName evidence="2">Gluconate 2-dehydrogenase gamma chain</fullName>
    </submittedName>
</protein>